<dbReference type="EMBL" id="FQUM01000002">
    <property type="protein sequence ID" value="SHE65530.1"/>
    <property type="molecule type" value="Genomic_DNA"/>
</dbReference>
<dbReference type="PANTHER" id="PTHR43133:SF46">
    <property type="entry name" value="RNA POLYMERASE SIGMA-70 FACTOR ECF SUBFAMILY"/>
    <property type="match status" value="1"/>
</dbReference>
<dbReference type="PANTHER" id="PTHR43133">
    <property type="entry name" value="RNA POLYMERASE ECF-TYPE SIGMA FACTO"/>
    <property type="match status" value="1"/>
</dbReference>
<organism evidence="9 10">
    <name type="scientific">Mariniphaga anaerophila</name>
    <dbReference type="NCBI Taxonomy" id="1484053"/>
    <lineage>
        <taxon>Bacteria</taxon>
        <taxon>Pseudomonadati</taxon>
        <taxon>Bacteroidota</taxon>
        <taxon>Bacteroidia</taxon>
        <taxon>Marinilabiliales</taxon>
        <taxon>Prolixibacteraceae</taxon>
        <taxon>Mariniphaga</taxon>
    </lineage>
</organism>
<evidence type="ECO:0000256" key="5">
    <source>
        <dbReference type="ARBA" id="ARBA00023163"/>
    </source>
</evidence>
<dbReference type="InterPro" id="IPR013325">
    <property type="entry name" value="RNA_pol_sigma_r2"/>
</dbReference>
<evidence type="ECO:0000256" key="4">
    <source>
        <dbReference type="ARBA" id="ARBA00023125"/>
    </source>
</evidence>
<protein>
    <recommendedName>
        <fullName evidence="6">RNA polymerase sigma factor</fullName>
    </recommendedName>
</protein>
<dbReference type="InterPro" id="IPR013324">
    <property type="entry name" value="RNA_pol_sigma_r3/r4-like"/>
</dbReference>
<evidence type="ECO:0000256" key="6">
    <source>
        <dbReference type="RuleBase" id="RU000716"/>
    </source>
</evidence>
<gene>
    <name evidence="9" type="ORF">SAMN05444274_10228</name>
</gene>
<comment type="similarity">
    <text evidence="1 6">Belongs to the sigma-70 factor family. ECF subfamily.</text>
</comment>
<dbReference type="InterPro" id="IPR007627">
    <property type="entry name" value="RNA_pol_sigma70_r2"/>
</dbReference>
<dbReference type="Proteomes" id="UP000184164">
    <property type="component" value="Unassembled WGS sequence"/>
</dbReference>
<name>A0A1M4V9G2_9BACT</name>
<keyword evidence="2 6" id="KW-0805">Transcription regulation</keyword>
<dbReference type="SUPFAM" id="SSF88659">
    <property type="entry name" value="Sigma3 and sigma4 domains of RNA polymerase sigma factors"/>
    <property type="match status" value="1"/>
</dbReference>
<dbReference type="InterPro" id="IPR036388">
    <property type="entry name" value="WH-like_DNA-bd_sf"/>
</dbReference>
<feature type="domain" description="RNA polymerase sigma factor 70 region 4 type 2" evidence="8">
    <location>
        <begin position="124"/>
        <end position="168"/>
    </location>
</feature>
<sequence>MNTNKSNAELVKLLKNDDMSAFDIIYKKYSRRLYGFVFRYTKQESDTEEIVQEVFIKVWKSRDKINIYSSFESFLFTVAHNATVNLLKKRATEQKYVEHVKSLQHVDETYELTDEIHYNELKDKFQSLLNELSPRQREVFQLSREEGLTHKEIAEKLDISVYTVKNHLVTTLSFFRRNLDNGLIVSGLFVSLFL</sequence>
<reference evidence="10" key="1">
    <citation type="submission" date="2016-11" db="EMBL/GenBank/DDBJ databases">
        <authorList>
            <person name="Varghese N."/>
            <person name="Submissions S."/>
        </authorList>
    </citation>
    <scope>NUCLEOTIDE SEQUENCE [LARGE SCALE GENOMIC DNA]</scope>
    <source>
        <strain evidence="10">DSM 26910</strain>
    </source>
</reference>
<accession>A0A1M4V9G2</accession>
<evidence type="ECO:0000313" key="10">
    <source>
        <dbReference type="Proteomes" id="UP000184164"/>
    </source>
</evidence>
<evidence type="ECO:0000256" key="2">
    <source>
        <dbReference type="ARBA" id="ARBA00023015"/>
    </source>
</evidence>
<feature type="domain" description="RNA polymerase sigma-70 region 2" evidence="7">
    <location>
        <begin position="25"/>
        <end position="91"/>
    </location>
</feature>
<keyword evidence="3 6" id="KW-0731">Sigma factor</keyword>
<dbReference type="InterPro" id="IPR000838">
    <property type="entry name" value="RNA_pol_sigma70_ECF_CS"/>
</dbReference>
<dbReference type="InterPro" id="IPR039425">
    <property type="entry name" value="RNA_pol_sigma-70-like"/>
</dbReference>
<dbReference type="RefSeq" id="WP_083570559.1">
    <property type="nucleotide sequence ID" value="NZ_FQUM01000002.1"/>
</dbReference>
<dbReference type="InterPro" id="IPR014284">
    <property type="entry name" value="RNA_pol_sigma-70_dom"/>
</dbReference>
<keyword evidence="5 6" id="KW-0804">Transcription</keyword>
<dbReference type="GO" id="GO:0016987">
    <property type="term" value="F:sigma factor activity"/>
    <property type="evidence" value="ECO:0007669"/>
    <property type="project" value="UniProtKB-KW"/>
</dbReference>
<dbReference type="NCBIfam" id="TIGR02937">
    <property type="entry name" value="sigma70-ECF"/>
    <property type="match status" value="1"/>
</dbReference>
<dbReference type="CDD" id="cd06171">
    <property type="entry name" value="Sigma70_r4"/>
    <property type="match status" value="1"/>
</dbReference>
<dbReference type="Gene3D" id="1.10.1740.10">
    <property type="match status" value="1"/>
</dbReference>
<dbReference type="NCBIfam" id="TIGR02985">
    <property type="entry name" value="Sig70_bacteroi1"/>
    <property type="match status" value="1"/>
</dbReference>
<dbReference type="GO" id="GO:0003677">
    <property type="term" value="F:DNA binding"/>
    <property type="evidence" value="ECO:0007669"/>
    <property type="project" value="UniProtKB-KW"/>
</dbReference>
<keyword evidence="10" id="KW-1185">Reference proteome</keyword>
<evidence type="ECO:0000313" key="9">
    <source>
        <dbReference type="EMBL" id="SHE65530.1"/>
    </source>
</evidence>
<dbReference type="Pfam" id="PF04542">
    <property type="entry name" value="Sigma70_r2"/>
    <property type="match status" value="1"/>
</dbReference>
<dbReference type="STRING" id="1484053.SAMN05444274_10228"/>
<dbReference type="Pfam" id="PF08281">
    <property type="entry name" value="Sigma70_r4_2"/>
    <property type="match status" value="1"/>
</dbReference>
<dbReference type="GO" id="GO:0006352">
    <property type="term" value="P:DNA-templated transcription initiation"/>
    <property type="evidence" value="ECO:0007669"/>
    <property type="project" value="InterPro"/>
</dbReference>
<dbReference type="OrthoDB" id="1342792at2"/>
<evidence type="ECO:0000259" key="7">
    <source>
        <dbReference type="Pfam" id="PF04542"/>
    </source>
</evidence>
<dbReference type="InterPro" id="IPR014327">
    <property type="entry name" value="RNA_pol_sigma70_bacteroid"/>
</dbReference>
<dbReference type="SUPFAM" id="SSF88946">
    <property type="entry name" value="Sigma2 domain of RNA polymerase sigma factors"/>
    <property type="match status" value="1"/>
</dbReference>
<dbReference type="InterPro" id="IPR013249">
    <property type="entry name" value="RNA_pol_sigma70_r4_t2"/>
</dbReference>
<evidence type="ECO:0000256" key="3">
    <source>
        <dbReference type="ARBA" id="ARBA00023082"/>
    </source>
</evidence>
<evidence type="ECO:0000256" key="1">
    <source>
        <dbReference type="ARBA" id="ARBA00010641"/>
    </source>
</evidence>
<dbReference type="PROSITE" id="PS01063">
    <property type="entry name" value="SIGMA70_ECF"/>
    <property type="match status" value="1"/>
</dbReference>
<dbReference type="Gene3D" id="1.10.10.10">
    <property type="entry name" value="Winged helix-like DNA-binding domain superfamily/Winged helix DNA-binding domain"/>
    <property type="match status" value="1"/>
</dbReference>
<dbReference type="AlphaFoldDB" id="A0A1M4V9G2"/>
<keyword evidence="4 6" id="KW-0238">DNA-binding</keyword>
<proteinExistence type="inferred from homology"/>
<evidence type="ECO:0000259" key="8">
    <source>
        <dbReference type="Pfam" id="PF08281"/>
    </source>
</evidence>